<evidence type="ECO:0000313" key="2">
    <source>
        <dbReference type="EMBL" id="QPL15898.1"/>
    </source>
</evidence>
<feature type="transmembrane region" description="Helical" evidence="1">
    <location>
        <begin position="310"/>
        <end position="337"/>
    </location>
</feature>
<proteinExistence type="predicted"/>
<keyword evidence="1" id="KW-0472">Membrane</keyword>
<feature type="transmembrane region" description="Helical" evidence="1">
    <location>
        <begin position="389"/>
        <end position="413"/>
    </location>
</feature>
<keyword evidence="1" id="KW-0812">Transmembrane</keyword>
<keyword evidence="1" id="KW-1133">Transmembrane helix</keyword>
<evidence type="ECO:0000256" key="1">
    <source>
        <dbReference type="SAM" id="Phobius"/>
    </source>
</evidence>
<feature type="transmembrane region" description="Helical" evidence="1">
    <location>
        <begin position="236"/>
        <end position="259"/>
    </location>
</feature>
<geneLocation type="mitochondrion" evidence="2"/>
<protein>
    <submittedName>
        <fullName evidence="2">Uncharacterized protein</fullName>
    </submittedName>
</protein>
<accession>A0A7T0M4J2</accession>
<keyword evidence="2" id="KW-0496">Mitochondrion</keyword>
<feature type="transmembrane region" description="Helical" evidence="1">
    <location>
        <begin position="164"/>
        <end position="181"/>
    </location>
</feature>
<organism evidence="2">
    <name type="scientific">Strombidium sp</name>
    <dbReference type="NCBI Taxonomy" id="181122"/>
    <lineage>
        <taxon>Eukaryota</taxon>
        <taxon>Sar</taxon>
        <taxon>Alveolata</taxon>
        <taxon>Ciliophora</taxon>
        <taxon>Intramacronucleata</taxon>
        <taxon>Spirotrichea</taxon>
        <taxon>Oligotrichia</taxon>
        <taxon>Strombidiidae</taxon>
        <taxon>Strombidium</taxon>
    </lineage>
</organism>
<dbReference type="EMBL" id="MT471315">
    <property type="protein sequence ID" value="QPL15898.1"/>
    <property type="molecule type" value="Genomic_DNA"/>
</dbReference>
<name>A0A7T0M4J2_9SPIT</name>
<gene>
    <name evidence="2" type="primary">orf546</name>
</gene>
<feature type="transmembrane region" description="Helical" evidence="1">
    <location>
        <begin position="439"/>
        <end position="458"/>
    </location>
</feature>
<feature type="transmembrane region" description="Helical" evidence="1">
    <location>
        <begin position="279"/>
        <end position="298"/>
    </location>
</feature>
<dbReference type="AlphaFoldDB" id="A0A7T0M4J2"/>
<sequence length="495" mass="61217">MNIFKSIYIKFVIKIRPTSPDMYLKLILGEQLFWFTWISKSRLYSSEKLNKNSRKPKKFNEKRRILKRPPILIKNFKKMSYEEFVKWYKTYFEITQAATKIAKKKLRNKIYLFIRVRYNLYFRNFTRKYWSWVGYHNFNYYYYLKNFKWNEDLRFFLKKTFGHGTYQIYGYIAVMWFDILLTDDEPLLEPIEWSMVQTWILFIFAFAWIGENLIVSRYGSFTGKDKRVWAGWYRSFWIIDLWYALNYGITVLVSVVPYYHELTYSLPLVHSWWHWYTRVFFFKFIAFMTLILALGYWIQINYRWLHWKKIFIPIVIINILWSYLLFTQSIIFIFGYFTDPFWYQKSYYLNYTRIGMGPWKWQLTLSTKREPILAHPVKTTFWFKNDGPFASSALLFHMLILLTMFFVYIYWVALMRRVWSTKEIPLTYTTYCVNTIKHFLYGFFYFYVMVMCSFFVNYLRLPAEFLFNLDSMSWLENFVLILRDYPNFLIFIIFN</sequence>
<feature type="transmembrane region" description="Helical" evidence="1">
    <location>
        <begin position="193"/>
        <end position="215"/>
    </location>
</feature>
<reference evidence="2" key="1">
    <citation type="submission" date="2020-05" db="EMBL/GenBank/DDBJ databases">
        <title>Characterization and comparative analysis of mitochondrial genomes of the highly differentiated ciliated protists shed light on the diversity and evolution of the linear molecular architecture.</title>
        <authorList>
            <person name="Zhang T."/>
            <person name="Li C."/>
            <person name="Zhang X."/>
            <person name="Wang C."/>
            <person name="Roger A.J."/>
            <person name="Song W."/>
            <person name="Gao F."/>
        </authorList>
    </citation>
    <scope>NUCLEOTIDE SEQUENCE</scope>
</reference>